<protein>
    <submittedName>
        <fullName evidence="2">Secreted RxLR effector peptide protein</fullName>
    </submittedName>
</protein>
<sequence length="101" mass="11353">MSSCANNLFPDHSGFRMKHENRKRPIIAIGAVVITPLTMAELTLAEMSTAAENSRNNSLMQLALNRMGTMKMRTTSDNRQRNRIDAIEGTCGNKWKYPGMH</sequence>
<evidence type="ECO:0000313" key="1">
    <source>
        <dbReference type="Proteomes" id="UP000095287"/>
    </source>
</evidence>
<evidence type="ECO:0000313" key="2">
    <source>
        <dbReference type="WBParaSite" id="L893_g2490.t1"/>
    </source>
</evidence>
<keyword evidence="1" id="KW-1185">Reference proteome</keyword>
<proteinExistence type="predicted"/>
<reference evidence="2" key="1">
    <citation type="submission" date="2016-11" db="UniProtKB">
        <authorList>
            <consortium name="WormBaseParasite"/>
        </authorList>
    </citation>
    <scope>IDENTIFICATION</scope>
</reference>
<dbReference type="WBParaSite" id="L893_g2490.t1">
    <property type="protein sequence ID" value="L893_g2490.t1"/>
    <property type="gene ID" value="L893_g2490"/>
</dbReference>
<accession>A0A1I7ZC30</accession>
<organism evidence="1 2">
    <name type="scientific">Steinernema glaseri</name>
    <dbReference type="NCBI Taxonomy" id="37863"/>
    <lineage>
        <taxon>Eukaryota</taxon>
        <taxon>Metazoa</taxon>
        <taxon>Ecdysozoa</taxon>
        <taxon>Nematoda</taxon>
        <taxon>Chromadorea</taxon>
        <taxon>Rhabditida</taxon>
        <taxon>Tylenchina</taxon>
        <taxon>Panagrolaimomorpha</taxon>
        <taxon>Strongyloidoidea</taxon>
        <taxon>Steinernematidae</taxon>
        <taxon>Steinernema</taxon>
    </lineage>
</organism>
<dbReference type="AlphaFoldDB" id="A0A1I7ZC30"/>
<name>A0A1I7ZC30_9BILA</name>
<dbReference type="Proteomes" id="UP000095287">
    <property type="component" value="Unplaced"/>
</dbReference>